<comment type="caution">
    <text evidence="5">The sequence shown here is derived from an EMBL/GenBank/DDBJ whole genome shotgun (WGS) entry which is preliminary data.</text>
</comment>
<dbReference type="Pfam" id="PF00990">
    <property type="entry name" value="GGDEF"/>
    <property type="match status" value="1"/>
</dbReference>
<accession>A0ABV4H4M4</accession>
<feature type="transmembrane region" description="Helical" evidence="2">
    <location>
        <begin position="63"/>
        <end position="81"/>
    </location>
</feature>
<evidence type="ECO:0000256" key="2">
    <source>
        <dbReference type="SAM" id="Phobius"/>
    </source>
</evidence>
<feature type="domain" description="EAL" evidence="3">
    <location>
        <begin position="420"/>
        <end position="683"/>
    </location>
</feature>
<dbReference type="InterPro" id="IPR035919">
    <property type="entry name" value="EAL_sf"/>
</dbReference>
<dbReference type="PANTHER" id="PTHR44757">
    <property type="entry name" value="DIGUANYLATE CYCLASE DGCP"/>
    <property type="match status" value="1"/>
</dbReference>
<keyword evidence="2" id="KW-0472">Membrane</keyword>
<dbReference type="InterPro" id="IPR043128">
    <property type="entry name" value="Rev_trsase/Diguanyl_cyclase"/>
</dbReference>
<dbReference type="RefSeq" id="WP_370441638.1">
    <property type="nucleotide sequence ID" value="NZ_JBGFTU010000012.1"/>
</dbReference>
<dbReference type="CDD" id="cd01948">
    <property type="entry name" value="EAL"/>
    <property type="match status" value="1"/>
</dbReference>
<dbReference type="NCBIfam" id="TIGR00254">
    <property type="entry name" value="GGDEF"/>
    <property type="match status" value="1"/>
</dbReference>
<dbReference type="InterPro" id="IPR029787">
    <property type="entry name" value="Nucleotide_cyclase"/>
</dbReference>
<sequence>MNHAATPVPDREPSRGAWWRWLPRGHALSPADWRRRHRWVCAVLAVHVLAVPAYALVWRTPALHAAGFGAVLAVFLAVARLDDLRRHLADDPALPAWSPDWLRSCAAALGLVVASGEVVQISRGWTEAHFHFFVVVPVVALYEAWAPFAVAAGYVLFQHGIVGTLYPRIVFLDPAAHRHPWWFAGVHALAFAAACVGSLTGWRLAEASRLQQGRLLEQLQHRAVHDPMTGLPNRTALRAALGRALEEVRAGGDGDVAVLVVDLDRFKEVNDTLGHASGDDLLQQVAARLGSAVRDGDVLARVGGDEFAVVLPGSSARAARVVAERMRLALAGNLVVAGVAVDVDASIGVSGHRHAAELRTPPGHDPAGDPGTPDVPDPLDVADEVELLLRQADIAMYSAKTRHTGICLYDPGDDEHSSRRLRTLAELRLALASEAAGGNGGLTVHYLPVVEVATGAVRTVEALLRWHHPARGLLLPAAFVPAAAGTALAEPLTAFVLDRALQQVSRWRQEGLALQVSVNVPVRCLRPQFVTTVLDALAGAGLGAQCLRLEVGDGPALHERRTVSDVLVRLRQAGVGISVDDFGTGLSSLSALRDLPVDELKLDPRLVQGLTGGDPLARDADTVLVRSIVTVAHGLSLRVVAEGVETPALAAAVAAAGCDLAQGFHHCRPVPGEAVPALVRGGFPAGAR</sequence>
<name>A0ABV4H4M4_9ACTN</name>
<dbReference type="PROSITE" id="PS50883">
    <property type="entry name" value="EAL"/>
    <property type="match status" value="1"/>
</dbReference>
<evidence type="ECO:0000313" key="6">
    <source>
        <dbReference type="Proteomes" id="UP001565927"/>
    </source>
</evidence>
<protein>
    <submittedName>
        <fullName evidence="5">Bifunctional diguanylate cyclase/phosphodiesterase</fullName>
    </submittedName>
</protein>
<dbReference type="Proteomes" id="UP001565927">
    <property type="component" value="Unassembled WGS sequence"/>
</dbReference>
<dbReference type="Pfam" id="PF00563">
    <property type="entry name" value="EAL"/>
    <property type="match status" value="1"/>
</dbReference>
<keyword evidence="2" id="KW-1133">Transmembrane helix</keyword>
<dbReference type="InterPro" id="IPR000160">
    <property type="entry name" value="GGDEF_dom"/>
</dbReference>
<reference evidence="5 6" key="1">
    <citation type="submission" date="2024-07" db="EMBL/GenBank/DDBJ databases">
        <authorList>
            <person name="Thanompreechachai J."/>
            <person name="Duangmal K."/>
        </authorList>
    </citation>
    <scope>NUCLEOTIDE SEQUENCE [LARGE SCALE GENOMIC DNA]</scope>
    <source>
        <strain evidence="5 6">LSe6-4</strain>
    </source>
</reference>
<keyword evidence="6" id="KW-1185">Reference proteome</keyword>
<evidence type="ECO:0000259" key="4">
    <source>
        <dbReference type="PROSITE" id="PS50887"/>
    </source>
</evidence>
<dbReference type="SMART" id="SM00267">
    <property type="entry name" value="GGDEF"/>
    <property type="match status" value="1"/>
</dbReference>
<dbReference type="Gene3D" id="3.20.20.450">
    <property type="entry name" value="EAL domain"/>
    <property type="match status" value="1"/>
</dbReference>
<evidence type="ECO:0000259" key="3">
    <source>
        <dbReference type="PROSITE" id="PS50883"/>
    </source>
</evidence>
<dbReference type="SUPFAM" id="SSF141868">
    <property type="entry name" value="EAL domain-like"/>
    <property type="match status" value="1"/>
</dbReference>
<organism evidence="5 6">
    <name type="scientific">Kineococcus halophytocola</name>
    <dbReference type="NCBI Taxonomy" id="3234027"/>
    <lineage>
        <taxon>Bacteria</taxon>
        <taxon>Bacillati</taxon>
        <taxon>Actinomycetota</taxon>
        <taxon>Actinomycetes</taxon>
        <taxon>Kineosporiales</taxon>
        <taxon>Kineosporiaceae</taxon>
        <taxon>Kineococcus</taxon>
    </lineage>
</organism>
<keyword evidence="2" id="KW-0812">Transmembrane</keyword>
<dbReference type="PANTHER" id="PTHR44757:SF2">
    <property type="entry name" value="BIOFILM ARCHITECTURE MAINTENANCE PROTEIN MBAA"/>
    <property type="match status" value="1"/>
</dbReference>
<evidence type="ECO:0000313" key="5">
    <source>
        <dbReference type="EMBL" id="MEZ0165410.1"/>
    </source>
</evidence>
<proteinExistence type="predicted"/>
<feature type="transmembrane region" description="Helical" evidence="2">
    <location>
        <begin position="39"/>
        <end position="57"/>
    </location>
</feature>
<evidence type="ECO:0000256" key="1">
    <source>
        <dbReference type="SAM" id="MobiDB-lite"/>
    </source>
</evidence>
<dbReference type="InterPro" id="IPR001633">
    <property type="entry name" value="EAL_dom"/>
</dbReference>
<dbReference type="SMART" id="SM00052">
    <property type="entry name" value="EAL"/>
    <property type="match status" value="1"/>
</dbReference>
<dbReference type="Gene3D" id="3.30.70.270">
    <property type="match status" value="1"/>
</dbReference>
<feature type="transmembrane region" description="Helical" evidence="2">
    <location>
        <begin position="181"/>
        <end position="205"/>
    </location>
</feature>
<dbReference type="EMBL" id="JBGFTU010000012">
    <property type="protein sequence ID" value="MEZ0165410.1"/>
    <property type="molecule type" value="Genomic_DNA"/>
</dbReference>
<dbReference type="InterPro" id="IPR052155">
    <property type="entry name" value="Biofilm_reg_signaling"/>
</dbReference>
<dbReference type="PROSITE" id="PS50887">
    <property type="entry name" value="GGDEF"/>
    <property type="match status" value="1"/>
</dbReference>
<dbReference type="CDD" id="cd01949">
    <property type="entry name" value="GGDEF"/>
    <property type="match status" value="1"/>
</dbReference>
<feature type="domain" description="GGDEF" evidence="4">
    <location>
        <begin position="254"/>
        <end position="411"/>
    </location>
</feature>
<feature type="region of interest" description="Disordered" evidence="1">
    <location>
        <begin position="354"/>
        <end position="375"/>
    </location>
</feature>
<feature type="transmembrane region" description="Helical" evidence="2">
    <location>
        <begin position="130"/>
        <end position="157"/>
    </location>
</feature>
<dbReference type="SUPFAM" id="SSF55073">
    <property type="entry name" value="Nucleotide cyclase"/>
    <property type="match status" value="1"/>
</dbReference>
<gene>
    <name evidence="5" type="ORF">AB2L27_11630</name>
</gene>